<dbReference type="SUPFAM" id="SSF51735">
    <property type="entry name" value="NAD(P)-binding Rossmann-fold domains"/>
    <property type="match status" value="1"/>
</dbReference>
<dbReference type="PANTHER" id="PTHR43580:SF9">
    <property type="entry name" value="GLYOXYLATE_SUCCINIC SEMIALDEHYDE REDUCTASE 1"/>
    <property type="match status" value="1"/>
</dbReference>
<evidence type="ECO:0000313" key="6">
    <source>
        <dbReference type="EMBL" id="NEV67689.1"/>
    </source>
</evidence>
<dbReference type="InterPro" id="IPR013328">
    <property type="entry name" value="6PGD_dom2"/>
</dbReference>
<name>A0A0C1Y5X9_9CYAN</name>
<dbReference type="InterPro" id="IPR029154">
    <property type="entry name" value="HIBADH-like_NADP-bd"/>
</dbReference>
<evidence type="ECO:0000256" key="1">
    <source>
        <dbReference type="ARBA" id="ARBA00009080"/>
    </source>
</evidence>
<evidence type="ECO:0000256" key="3">
    <source>
        <dbReference type="ARBA" id="ARBA00023027"/>
    </source>
</evidence>
<dbReference type="InterPro" id="IPR006115">
    <property type="entry name" value="6PGDH_NADP-bd"/>
</dbReference>
<comment type="caution">
    <text evidence="6">The sequence shown here is derived from an EMBL/GenBank/DDBJ whole genome shotgun (WGS) entry which is preliminary data.</text>
</comment>
<feature type="domain" description="3-hydroxyisobutyrate dehydrogenase-like NAD-binding" evidence="5">
    <location>
        <begin position="162"/>
        <end position="281"/>
    </location>
</feature>
<evidence type="ECO:0000259" key="5">
    <source>
        <dbReference type="Pfam" id="PF14833"/>
    </source>
</evidence>
<keyword evidence="3" id="KW-0520">NAD</keyword>
<dbReference type="GO" id="GO:0051287">
    <property type="term" value="F:NAD binding"/>
    <property type="evidence" value="ECO:0007669"/>
    <property type="project" value="InterPro"/>
</dbReference>
<protein>
    <submittedName>
        <fullName evidence="6">NAD(P)-dependent oxidoreductase</fullName>
    </submittedName>
</protein>
<accession>A0A0C1Y5X9</accession>
<comment type="similarity">
    <text evidence="1">Belongs to the HIBADH-related family.</text>
</comment>
<dbReference type="InterPro" id="IPR051265">
    <property type="entry name" value="HIBADH-related_NP60_sf"/>
</dbReference>
<sequence>MKIGMIGTGLMGAPMALTLQQGGHTVVAYNRSADKLQPLAAQGIPTASTPAAVLAAGDCTILMLADAAAIAATLFTPETQAALSNHTIIQMGTIAPDQSRDLQAQLQAAQGHYLEAPVLGSLPQARDGSLILMVGSTPDEFTQWQPVFQTLGEQVLHIGPVGTGAAVKLAMNQLIGSLTTAFALSLALVQREQIPVETFMEIVRNSALYAPTFDKKLSRMCDRNFSNPNFPTKHLLKDMRLFAQAAEAAGLEPALADTVATVVQQAIAQGLADADYSALYAAVNPDS</sequence>
<reference evidence="6" key="3">
    <citation type="submission" date="2020-02" db="EMBL/GenBank/DDBJ databases">
        <authorList>
            <person name="Sarangi A.N."/>
            <person name="Ghosh S."/>
            <person name="Mukherjee M."/>
            <person name="Tripathy S."/>
        </authorList>
    </citation>
    <scope>NUCLEOTIDE SEQUENCE</scope>
    <source>
        <strain evidence="6">BDU141951</strain>
    </source>
</reference>
<dbReference type="Pfam" id="PF14833">
    <property type="entry name" value="NAD_binding_11"/>
    <property type="match status" value="1"/>
</dbReference>
<evidence type="ECO:0000256" key="2">
    <source>
        <dbReference type="ARBA" id="ARBA00023002"/>
    </source>
</evidence>
<reference evidence="6" key="1">
    <citation type="submission" date="2014-11" db="EMBL/GenBank/DDBJ databases">
        <authorList>
            <person name="Malar M.C."/>
            <person name="Sen D."/>
            <person name="Tripathy S."/>
        </authorList>
    </citation>
    <scope>NUCLEOTIDE SEQUENCE</scope>
    <source>
        <strain evidence="6">BDU141951</strain>
    </source>
</reference>
<organism evidence="6">
    <name type="scientific">Lyngbya confervoides BDU141951</name>
    <dbReference type="NCBI Taxonomy" id="1574623"/>
    <lineage>
        <taxon>Bacteria</taxon>
        <taxon>Bacillati</taxon>
        <taxon>Cyanobacteriota</taxon>
        <taxon>Cyanophyceae</taxon>
        <taxon>Oscillatoriophycideae</taxon>
        <taxon>Oscillatoriales</taxon>
        <taxon>Microcoleaceae</taxon>
        <taxon>Lyngbya</taxon>
    </lineage>
</organism>
<feature type="domain" description="6-phosphogluconate dehydrogenase NADP-binding" evidence="4">
    <location>
        <begin position="2"/>
        <end position="159"/>
    </location>
</feature>
<keyword evidence="2" id="KW-0560">Oxidoreductase</keyword>
<dbReference type="Gene3D" id="3.40.50.720">
    <property type="entry name" value="NAD(P)-binding Rossmann-like Domain"/>
    <property type="match status" value="1"/>
</dbReference>
<dbReference type="InterPro" id="IPR008927">
    <property type="entry name" value="6-PGluconate_DH-like_C_sf"/>
</dbReference>
<dbReference type="GO" id="GO:0016491">
    <property type="term" value="F:oxidoreductase activity"/>
    <property type="evidence" value="ECO:0007669"/>
    <property type="project" value="UniProtKB-KW"/>
</dbReference>
<dbReference type="InterPro" id="IPR015815">
    <property type="entry name" value="HIBADH-related"/>
</dbReference>
<dbReference type="Pfam" id="PF03446">
    <property type="entry name" value="NAD_binding_2"/>
    <property type="match status" value="1"/>
</dbReference>
<dbReference type="Gene3D" id="1.10.1040.10">
    <property type="entry name" value="N-(1-d-carboxylethyl)-l-norvaline Dehydrogenase, domain 2"/>
    <property type="match status" value="1"/>
</dbReference>
<dbReference type="GO" id="GO:0050661">
    <property type="term" value="F:NADP binding"/>
    <property type="evidence" value="ECO:0007669"/>
    <property type="project" value="InterPro"/>
</dbReference>
<dbReference type="PIRSF" id="PIRSF000103">
    <property type="entry name" value="HIBADH"/>
    <property type="match status" value="1"/>
</dbReference>
<reference evidence="6" key="2">
    <citation type="journal article" date="2015" name="Genome Announc.">
        <title>Draft Genome Sequence of Filamentous Marine Cyanobacterium Lyngbya confervoides Strain BDU141951.</title>
        <authorList>
            <person name="Chandrababunaidu M.M."/>
            <person name="Sen D."/>
            <person name="Tripathy S."/>
        </authorList>
    </citation>
    <scope>NUCLEOTIDE SEQUENCE</scope>
    <source>
        <strain evidence="6">BDU141951</strain>
    </source>
</reference>
<dbReference type="EMBL" id="JTHE02000003">
    <property type="protein sequence ID" value="NEV67689.1"/>
    <property type="molecule type" value="Genomic_DNA"/>
</dbReference>
<dbReference type="InterPro" id="IPR036291">
    <property type="entry name" value="NAD(P)-bd_dom_sf"/>
</dbReference>
<evidence type="ECO:0000259" key="4">
    <source>
        <dbReference type="Pfam" id="PF03446"/>
    </source>
</evidence>
<dbReference type="PANTHER" id="PTHR43580">
    <property type="entry name" value="OXIDOREDUCTASE GLYR1-RELATED"/>
    <property type="match status" value="1"/>
</dbReference>
<dbReference type="SUPFAM" id="SSF48179">
    <property type="entry name" value="6-phosphogluconate dehydrogenase C-terminal domain-like"/>
    <property type="match status" value="1"/>
</dbReference>
<dbReference type="AlphaFoldDB" id="A0A0C1Y5X9"/>
<gene>
    <name evidence="6" type="ORF">QQ91_011230</name>
</gene>
<proteinExistence type="inferred from homology"/>